<evidence type="ECO:0000256" key="2">
    <source>
        <dbReference type="SAM" id="Phobius"/>
    </source>
</evidence>
<organism evidence="4 5">
    <name type="scientific">Winogradskya consettensis</name>
    <dbReference type="NCBI Taxonomy" id="113560"/>
    <lineage>
        <taxon>Bacteria</taxon>
        <taxon>Bacillati</taxon>
        <taxon>Actinomycetota</taxon>
        <taxon>Actinomycetes</taxon>
        <taxon>Micromonosporales</taxon>
        <taxon>Micromonosporaceae</taxon>
        <taxon>Winogradskya</taxon>
    </lineage>
</organism>
<evidence type="ECO:0000313" key="5">
    <source>
        <dbReference type="Proteomes" id="UP000680865"/>
    </source>
</evidence>
<dbReference type="AlphaFoldDB" id="A0A919SHT4"/>
<dbReference type="Gene3D" id="3.40.50.410">
    <property type="entry name" value="von Willebrand factor, type A domain"/>
    <property type="match status" value="1"/>
</dbReference>
<keyword evidence="2" id="KW-0472">Membrane</keyword>
<evidence type="ECO:0000313" key="4">
    <source>
        <dbReference type="EMBL" id="GIM71939.1"/>
    </source>
</evidence>
<dbReference type="SUPFAM" id="SSF53300">
    <property type="entry name" value="vWA-like"/>
    <property type="match status" value="1"/>
</dbReference>
<accession>A0A919SHT4</accession>
<dbReference type="SMART" id="SM00327">
    <property type="entry name" value="VWA"/>
    <property type="match status" value="1"/>
</dbReference>
<protein>
    <recommendedName>
        <fullName evidence="3">VWFA domain-containing protein</fullName>
    </recommendedName>
</protein>
<proteinExistence type="predicted"/>
<keyword evidence="2" id="KW-1133">Transmembrane helix</keyword>
<feature type="region of interest" description="Disordered" evidence="1">
    <location>
        <begin position="338"/>
        <end position="359"/>
    </location>
</feature>
<dbReference type="Pfam" id="PF00092">
    <property type="entry name" value="VWA"/>
    <property type="match status" value="1"/>
</dbReference>
<name>A0A919SHT4_9ACTN</name>
<gene>
    <name evidence="4" type="ORF">Aco04nite_27820</name>
</gene>
<dbReference type="PROSITE" id="PS50234">
    <property type="entry name" value="VWFA"/>
    <property type="match status" value="1"/>
</dbReference>
<dbReference type="Proteomes" id="UP000680865">
    <property type="component" value="Unassembled WGS sequence"/>
</dbReference>
<dbReference type="InterPro" id="IPR002035">
    <property type="entry name" value="VWF_A"/>
</dbReference>
<evidence type="ECO:0000259" key="3">
    <source>
        <dbReference type="PROSITE" id="PS50234"/>
    </source>
</evidence>
<reference evidence="4" key="1">
    <citation type="submission" date="2021-03" db="EMBL/GenBank/DDBJ databases">
        <title>Whole genome shotgun sequence of Actinoplanes consettensis NBRC 14913.</title>
        <authorList>
            <person name="Komaki H."/>
            <person name="Tamura T."/>
        </authorList>
    </citation>
    <scope>NUCLEOTIDE SEQUENCE</scope>
    <source>
        <strain evidence="4">NBRC 14913</strain>
    </source>
</reference>
<dbReference type="Pfam" id="PF13531">
    <property type="entry name" value="SBP_bac_11"/>
    <property type="match status" value="1"/>
</dbReference>
<evidence type="ECO:0000256" key="1">
    <source>
        <dbReference type="SAM" id="MobiDB-lite"/>
    </source>
</evidence>
<keyword evidence="5" id="KW-1185">Reference proteome</keyword>
<dbReference type="EMBL" id="BOQP01000011">
    <property type="protein sequence ID" value="GIM71939.1"/>
    <property type="molecule type" value="Genomic_DNA"/>
</dbReference>
<feature type="transmembrane region" description="Helical" evidence="2">
    <location>
        <begin position="12"/>
        <end position="37"/>
    </location>
</feature>
<comment type="caution">
    <text evidence="4">The sequence shown here is derived from an EMBL/GenBank/DDBJ whole genome shotgun (WGS) entry which is preliminary data.</text>
</comment>
<keyword evidence="2" id="KW-0812">Transmembrane</keyword>
<feature type="domain" description="VWFA" evidence="3">
    <location>
        <begin position="389"/>
        <end position="582"/>
    </location>
</feature>
<feature type="compositionally biased region" description="Low complexity" evidence="1">
    <location>
        <begin position="345"/>
        <end position="359"/>
    </location>
</feature>
<dbReference type="InterPro" id="IPR036465">
    <property type="entry name" value="vWFA_dom_sf"/>
</dbReference>
<dbReference type="SUPFAM" id="SSF53850">
    <property type="entry name" value="Periplasmic binding protein-like II"/>
    <property type="match status" value="1"/>
</dbReference>
<sequence length="590" mass="60972">MERVSGRHRRNFSLKGAGVVASAMAIVVVLAGSWFGYQQLADKGCSGGIALSVAAAPEMVPAVQQAAKRWSDAGAEVNGTCVNVNVSGVSPASMASTIALKHRVTLSGLGAVSKDGTVPDVWIPDSTTWLLRLRSEASGFQPTDGKSLAQSPVVIAMPQPVAEKIGWPDRKLGWADLVKQMTTGNSLRTGIVDPNRDAAGLAGLLALGGAAGTSAQAKAQQVGALRSLALGSSSLREDLLEKFPRSEDAADLTTAISAAPLSEEDVISYNADKPVVPLAALYLDPKPPALDYPYAVMPEVGIDLNKSAAATGLRQAMEQPAFRDELARVGLRGPDGVAGAGFANPTGGPKPSAAPAAATGTEGAAAAGLDAGSINQVLGSWAAITQPGRVLAVFDVSGSMADKVPTADNQSRAAVTRTAATQGLKLFDNEWAVGTWIFSTEMNGKLPYKEIVPISPLTSARSELEASISKITPKAGGATGLYDTALAAYKKVQEDWQPGRVNSVILFTDGKNSNDDGLKLPALVTELKKANDAKRPVRMVIIGIGNEVDANELETITNATSSGGVFIAEDPAKISDIFLEAIASRSGAAR</sequence>